<dbReference type="InParanoid" id="G0NSY3"/>
<protein>
    <recommendedName>
        <fullName evidence="3">SPK domain-containing protein</fullName>
    </recommendedName>
</protein>
<dbReference type="EMBL" id="GL379941">
    <property type="protein sequence ID" value="EGT36982.1"/>
    <property type="molecule type" value="Genomic_DNA"/>
</dbReference>
<organism evidence="5">
    <name type="scientific">Caenorhabditis brenneri</name>
    <name type="common">Nematode worm</name>
    <dbReference type="NCBI Taxonomy" id="135651"/>
    <lineage>
        <taxon>Eukaryota</taxon>
        <taxon>Metazoa</taxon>
        <taxon>Ecdysozoa</taxon>
        <taxon>Nematoda</taxon>
        <taxon>Chromadorea</taxon>
        <taxon>Rhabditida</taxon>
        <taxon>Rhabditina</taxon>
        <taxon>Rhabditomorpha</taxon>
        <taxon>Rhabditoidea</taxon>
        <taxon>Rhabditidae</taxon>
        <taxon>Peloderinae</taxon>
        <taxon>Caenorhabditis</taxon>
    </lineage>
</organism>
<gene>
    <name evidence="4" type="ORF">CAEBREN_25964</name>
</gene>
<feature type="region of interest" description="Disordered" evidence="2">
    <location>
        <begin position="290"/>
        <end position="325"/>
    </location>
</feature>
<evidence type="ECO:0000256" key="2">
    <source>
        <dbReference type="SAM" id="MobiDB-lite"/>
    </source>
</evidence>
<proteinExistence type="predicted"/>
<evidence type="ECO:0000256" key="1">
    <source>
        <dbReference type="SAM" id="Coils"/>
    </source>
</evidence>
<feature type="coiled-coil region" evidence="1">
    <location>
        <begin position="165"/>
        <end position="192"/>
    </location>
</feature>
<reference evidence="5" key="1">
    <citation type="submission" date="2011-07" db="EMBL/GenBank/DDBJ databases">
        <authorList>
            <consortium name="Caenorhabditis brenneri Sequencing and Analysis Consortium"/>
            <person name="Wilson R.K."/>
        </authorList>
    </citation>
    <scope>NUCLEOTIDE SEQUENCE [LARGE SCALE GENOMIC DNA]</scope>
    <source>
        <strain evidence="5">PB2801</strain>
    </source>
</reference>
<dbReference type="Pfam" id="PF04435">
    <property type="entry name" value="SPK"/>
    <property type="match status" value="1"/>
</dbReference>
<keyword evidence="1" id="KW-0175">Coiled coil</keyword>
<evidence type="ECO:0000259" key="3">
    <source>
        <dbReference type="Pfam" id="PF04435"/>
    </source>
</evidence>
<keyword evidence="5" id="KW-1185">Reference proteome</keyword>
<name>G0NSY3_CAEBE</name>
<dbReference type="InterPro" id="IPR006570">
    <property type="entry name" value="SPK_dom"/>
</dbReference>
<feature type="domain" description="SPK" evidence="3">
    <location>
        <begin position="14"/>
        <end position="119"/>
    </location>
</feature>
<accession>G0NSY3</accession>
<dbReference type="HOGENOM" id="CLU_742333_0_0_1"/>
<feature type="compositionally biased region" description="Polar residues" evidence="2">
    <location>
        <begin position="299"/>
        <end position="313"/>
    </location>
</feature>
<dbReference type="AlphaFoldDB" id="G0NSY3"/>
<evidence type="ECO:0000313" key="4">
    <source>
        <dbReference type="EMBL" id="EGT36982.1"/>
    </source>
</evidence>
<evidence type="ECO:0000313" key="5">
    <source>
        <dbReference type="Proteomes" id="UP000008068"/>
    </source>
</evidence>
<dbReference type="Proteomes" id="UP000008068">
    <property type="component" value="Unassembled WGS sequence"/>
</dbReference>
<sequence>MSSPIWSTADQKLLLTFLLKTVSNCTEILQLTDIGRKFMSEHPLYRNSKGLMSQRIRSLLDKIEADDHDATTLAKLMFCFFHPLQNLQEIKTKLSNSGVLVVCPTKYQIKYYKDKNVELIKPGGEFEQWLQKERNYQERLQRVIAGRQMRLEIEMLKEAHEMGERAKAEEDKQRKIQQKQMKKEEVERFQNENIQRQIEVKRENEGLVDQNGGVGRFVFQEVENAKNDLLPTKTPKPYESETVPERIEQIIKEEDEQAEIPPLAAKRARIEEVTYENSDFALSIQPMRDQELEGDDSVSLPTSASSPAQSNEKISQEDTPAPSIIGSQENKLDYRFLLRSILNYSRVMNSNCFEGLQSEILEELNEPDVVSKQVSEHKVAEAIREGIKATTTRLKAEPLHPSISISLPEFFRFWQLKLFEMEFEKENELVKEISSLIQNPNLQVAVKLYNIRLGLEMTLKKLRQ</sequence>